<gene>
    <name evidence="2" type="ORF">MU846_12205</name>
</gene>
<keyword evidence="3" id="KW-1185">Reference proteome</keyword>
<dbReference type="RefSeq" id="WP_246953129.1">
    <property type="nucleotide sequence ID" value="NZ_JALKII010000009.1"/>
</dbReference>
<dbReference type="Proteomes" id="UP001165524">
    <property type="component" value="Unassembled WGS sequence"/>
</dbReference>
<evidence type="ECO:0000313" key="3">
    <source>
        <dbReference type="Proteomes" id="UP001165524"/>
    </source>
</evidence>
<feature type="transmembrane region" description="Helical" evidence="1">
    <location>
        <begin position="170"/>
        <end position="188"/>
    </location>
</feature>
<keyword evidence="1" id="KW-0472">Membrane</keyword>
<proteinExistence type="predicted"/>
<sequence length="201" mass="23301">MIYFGTKKNLEDVERFGGLVLEFWEKEEQMREFRHANPDPEVAEKYQELREELAKKTPKIIRIAKSTGVPCTVHSYPAPAVGGPVIPVNLFQAILHDDSHGGIDRQRIYDTINTLRGQLEEKIRLEFWRIINPAYWLGRILEMVLRIPFWLLSKTGFDVTKIEDHFLGKFFKVLEVVAIFYLAIWLGVSEDAFTSLFSRGS</sequence>
<organism evidence="2 3">
    <name type="scientific">Alcanivorax quisquiliarum</name>
    <dbReference type="NCBI Taxonomy" id="2933565"/>
    <lineage>
        <taxon>Bacteria</taxon>
        <taxon>Pseudomonadati</taxon>
        <taxon>Pseudomonadota</taxon>
        <taxon>Gammaproteobacteria</taxon>
        <taxon>Oceanospirillales</taxon>
        <taxon>Alcanivoracaceae</taxon>
        <taxon>Alcanivorax</taxon>
    </lineage>
</organism>
<evidence type="ECO:0000256" key="1">
    <source>
        <dbReference type="SAM" id="Phobius"/>
    </source>
</evidence>
<evidence type="ECO:0000313" key="2">
    <source>
        <dbReference type="EMBL" id="MCK0538471.1"/>
    </source>
</evidence>
<name>A0ABT0E9E5_9GAMM</name>
<comment type="caution">
    <text evidence="2">The sequence shown here is derived from an EMBL/GenBank/DDBJ whole genome shotgun (WGS) entry which is preliminary data.</text>
</comment>
<protein>
    <submittedName>
        <fullName evidence="2">Uncharacterized protein</fullName>
    </submittedName>
</protein>
<keyword evidence="1" id="KW-1133">Transmembrane helix</keyword>
<keyword evidence="1" id="KW-0812">Transmembrane</keyword>
<dbReference type="EMBL" id="JALKII010000009">
    <property type="protein sequence ID" value="MCK0538471.1"/>
    <property type="molecule type" value="Genomic_DNA"/>
</dbReference>
<accession>A0ABT0E9E5</accession>
<reference evidence="2" key="1">
    <citation type="submission" date="2022-04" db="EMBL/GenBank/DDBJ databases">
        <title>Alcanivorax sp. CY1518 draft genome sequence.</title>
        <authorList>
            <person name="Zhao G."/>
            <person name="An M."/>
        </authorList>
    </citation>
    <scope>NUCLEOTIDE SEQUENCE</scope>
    <source>
        <strain evidence="2">CY1518</strain>
    </source>
</reference>